<geneLocation type="plasmid" evidence="1">
    <name>pWS58</name>
</geneLocation>
<name>Q48539_LACDL</name>
<keyword evidence="1" id="KW-0614">Plasmid</keyword>
<protein>
    <submittedName>
        <fullName evidence="1">Orf4 protein</fullName>
    </submittedName>
</protein>
<sequence length="106" mass="12112">MTKRKTTVDMASLNRTVQRSAEELEEIEKPSLDLFKGRTIHRSLVVSPAMEATLKAISELDGVSTSEIINRALVDWIGKYKPSDPAEFEEERERILARIRNKGKRK</sequence>
<dbReference type="AlphaFoldDB" id="Q48539"/>
<proteinExistence type="predicted"/>
<reference evidence="1" key="2">
    <citation type="submission" date="1995-08" db="EMBL/GenBank/DDBJ databases">
        <authorList>
            <person name="Klein J."/>
        </authorList>
    </citation>
    <scope>NUCLEOTIDE SEQUENCE [LARGE SCALE GENOMIC DNA]</scope>
    <source>
        <strain evidence="1">WS58</strain>
        <plasmid evidence="1">pWS58</plasmid>
    </source>
</reference>
<gene>
    <name evidence="1" type="primary">orf4</name>
</gene>
<reference evidence="1" key="1">
    <citation type="submission" date="1995-08" db="EMBL/GenBank/DDBJ databases">
        <title>Complete sequence of the cryptic plasmid pWS58 from Lactobacillus delbrueckii subsp. lactis.</title>
        <authorList>
            <person name="Klein J.R."/>
            <person name="Henrich B."/>
        </authorList>
    </citation>
    <scope>NUCLEOTIDE SEQUENCE [LARGE SCALE GENOMIC DNA]</scope>
    <source>
        <strain evidence="1">WS58</strain>
        <plasmid evidence="1">pWS58</plasmid>
    </source>
</reference>
<dbReference type="EMBL" id="Z50864">
    <property type="protein sequence ID" value="CAA90743.1"/>
    <property type="molecule type" value="Genomic_DNA"/>
</dbReference>
<organism evidence="1">
    <name type="scientific">Lactobacillus delbrueckii subsp. lactis</name>
    <dbReference type="NCBI Taxonomy" id="29397"/>
    <lineage>
        <taxon>Bacteria</taxon>
        <taxon>Bacillati</taxon>
        <taxon>Bacillota</taxon>
        <taxon>Bacilli</taxon>
        <taxon>Lactobacillales</taxon>
        <taxon>Lactobacillaceae</taxon>
        <taxon>Lactobacillus</taxon>
    </lineage>
</organism>
<accession>Q48539</accession>
<dbReference type="RefSeq" id="WP_010890046.1">
    <property type="nucleotide sequence ID" value="NC_001670.1"/>
</dbReference>
<evidence type="ECO:0000313" key="1">
    <source>
        <dbReference type="EMBL" id="CAA90743.1"/>
    </source>
</evidence>